<name>A0ABM8Q3P4_9BACT</name>
<evidence type="ECO:0000313" key="2">
    <source>
        <dbReference type="EMBL" id="CAD7287506.1"/>
    </source>
</evidence>
<dbReference type="PANTHER" id="PTHR34406:SF1">
    <property type="entry name" value="PROTEIN YCEI"/>
    <property type="match status" value="1"/>
</dbReference>
<dbReference type="SMART" id="SM00867">
    <property type="entry name" value="YceI"/>
    <property type="match status" value="1"/>
</dbReference>
<accession>A0ABM8Q3P4</accession>
<dbReference type="InterPro" id="IPR007372">
    <property type="entry name" value="Lipid/polyisoprenoid-bd_YceI"/>
</dbReference>
<dbReference type="PANTHER" id="PTHR34406">
    <property type="entry name" value="PROTEIN YCEI"/>
    <property type="match status" value="1"/>
</dbReference>
<comment type="caution">
    <text evidence="2">The sequence shown here is derived from an EMBL/GenBank/DDBJ whole genome shotgun (WGS) entry which is preliminary data.</text>
</comment>
<dbReference type="RefSeq" id="WP_229932208.1">
    <property type="nucleotide sequence ID" value="NZ_CAJHOF010000003.1"/>
</dbReference>
<proteinExistence type="predicted"/>
<organism evidence="2 3">
    <name type="scientific">Campylobacter majalis</name>
    <dbReference type="NCBI Taxonomy" id="2790656"/>
    <lineage>
        <taxon>Bacteria</taxon>
        <taxon>Pseudomonadati</taxon>
        <taxon>Campylobacterota</taxon>
        <taxon>Epsilonproteobacteria</taxon>
        <taxon>Campylobacterales</taxon>
        <taxon>Campylobacteraceae</taxon>
        <taxon>Campylobacter</taxon>
    </lineage>
</organism>
<sequence>MKIISILFFITNLIFAKALIVDESHSNIGFTAKHLGITNIFGNFNNYTTEIKMKNKIPTVITAKIDPNSVFTKNESRDRTLRSDVFFDTKNFKSIDFKMTKFQEDTVYAILTIKGVSLPIKLSYKYNGEKIDKSGTNKIGFSLYGTINRLDFNIGEKYPTELVNDEIKITIDLQLISQK</sequence>
<evidence type="ECO:0000259" key="1">
    <source>
        <dbReference type="SMART" id="SM00867"/>
    </source>
</evidence>
<dbReference type="SUPFAM" id="SSF101874">
    <property type="entry name" value="YceI-like"/>
    <property type="match status" value="1"/>
</dbReference>
<reference evidence="2 3" key="1">
    <citation type="submission" date="2020-11" db="EMBL/GenBank/DDBJ databases">
        <authorList>
            <person name="Peeters C."/>
        </authorList>
    </citation>
    <scope>NUCLEOTIDE SEQUENCE [LARGE SCALE GENOMIC DNA]</scope>
    <source>
        <strain evidence="2 3">LMG 7974</strain>
    </source>
</reference>
<gene>
    <name evidence="2" type="primary">yceI</name>
    <name evidence="2" type="ORF">LMG7974_00385</name>
</gene>
<dbReference type="Proteomes" id="UP000789803">
    <property type="component" value="Unassembled WGS sequence"/>
</dbReference>
<keyword evidence="3" id="KW-1185">Reference proteome</keyword>
<dbReference type="InterPro" id="IPR036761">
    <property type="entry name" value="TTHA0802/YceI-like_sf"/>
</dbReference>
<protein>
    <submittedName>
        <fullName evidence="2">Protein YceI</fullName>
    </submittedName>
</protein>
<evidence type="ECO:0000313" key="3">
    <source>
        <dbReference type="Proteomes" id="UP000789803"/>
    </source>
</evidence>
<dbReference type="Gene3D" id="2.40.128.110">
    <property type="entry name" value="Lipid/polyisoprenoid-binding, YceI-like"/>
    <property type="match status" value="1"/>
</dbReference>
<feature type="domain" description="Lipid/polyisoprenoid-binding YceI-like" evidence="1">
    <location>
        <begin position="18"/>
        <end position="176"/>
    </location>
</feature>
<dbReference type="Pfam" id="PF04264">
    <property type="entry name" value="YceI"/>
    <property type="match status" value="1"/>
</dbReference>
<dbReference type="EMBL" id="CAJHOF010000003">
    <property type="protein sequence ID" value="CAD7287506.1"/>
    <property type="molecule type" value="Genomic_DNA"/>
</dbReference>